<proteinExistence type="predicted"/>
<organism evidence="1 2">
    <name type="scientific">Pluteus cervinus</name>
    <dbReference type="NCBI Taxonomy" id="181527"/>
    <lineage>
        <taxon>Eukaryota</taxon>
        <taxon>Fungi</taxon>
        <taxon>Dikarya</taxon>
        <taxon>Basidiomycota</taxon>
        <taxon>Agaricomycotina</taxon>
        <taxon>Agaricomycetes</taxon>
        <taxon>Agaricomycetidae</taxon>
        <taxon>Agaricales</taxon>
        <taxon>Pluteineae</taxon>
        <taxon>Pluteaceae</taxon>
        <taxon>Pluteus</taxon>
    </lineage>
</organism>
<dbReference type="Proteomes" id="UP000308600">
    <property type="component" value="Unassembled WGS sequence"/>
</dbReference>
<sequence length="445" mass="49386">MSKEESIYLSKGLLGQDDNWDILERIWETRLQFSTLETVNPTLDLLTFSQSVPYFGVIFAASALPQPEAALRTNDPDSDVRSWRSSQPPTGKVVGLIYLACADPHVGSTKELNIGIAVKADSEGQGYAKRALELMLHHAFNELECHRVQAPMIDHWGKERALALFTKTKFIHEGTRRRSFWSPVDEQWKDLTYLAMLDTDWALRMVWLPAPNSLWDELFQRHQRERDELLSWEDRRDRTIKRTSSMETILPSTAPQQSSQHEPQQSGSQEDTEMISASPKFKGKGKMADEGDLSDGYISSTFDASDASDVEEAPSSPHAVPDSPSHHSSLRSEASITPPPSDPLFPDESSLTHRVQKSPSPSSSRGPSPSPSSNSRNTKASAEPLLQTGVRADSPVIPERSPSPASSMSSFASGAPPSDSESDMDQTHSSTSEWEVLSDEELEYM</sequence>
<protein>
    <submittedName>
        <fullName evidence="1">Uncharacterized protein</fullName>
    </submittedName>
</protein>
<gene>
    <name evidence="1" type="ORF">BDN72DRAFT_957766</name>
</gene>
<evidence type="ECO:0000313" key="1">
    <source>
        <dbReference type="EMBL" id="TFK71912.1"/>
    </source>
</evidence>
<keyword evidence="2" id="KW-1185">Reference proteome</keyword>
<evidence type="ECO:0000313" key="2">
    <source>
        <dbReference type="Proteomes" id="UP000308600"/>
    </source>
</evidence>
<reference evidence="1 2" key="1">
    <citation type="journal article" date="2019" name="Nat. Ecol. Evol.">
        <title>Megaphylogeny resolves global patterns of mushroom evolution.</title>
        <authorList>
            <person name="Varga T."/>
            <person name="Krizsan K."/>
            <person name="Foldi C."/>
            <person name="Dima B."/>
            <person name="Sanchez-Garcia M."/>
            <person name="Sanchez-Ramirez S."/>
            <person name="Szollosi G.J."/>
            <person name="Szarkandi J.G."/>
            <person name="Papp V."/>
            <person name="Albert L."/>
            <person name="Andreopoulos W."/>
            <person name="Angelini C."/>
            <person name="Antonin V."/>
            <person name="Barry K.W."/>
            <person name="Bougher N.L."/>
            <person name="Buchanan P."/>
            <person name="Buyck B."/>
            <person name="Bense V."/>
            <person name="Catcheside P."/>
            <person name="Chovatia M."/>
            <person name="Cooper J."/>
            <person name="Damon W."/>
            <person name="Desjardin D."/>
            <person name="Finy P."/>
            <person name="Geml J."/>
            <person name="Haridas S."/>
            <person name="Hughes K."/>
            <person name="Justo A."/>
            <person name="Karasinski D."/>
            <person name="Kautmanova I."/>
            <person name="Kiss B."/>
            <person name="Kocsube S."/>
            <person name="Kotiranta H."/>
            <person name="LaButti K.M."/>
            <person name="Lechner B.E."/>
            <person name="Liimatainen K."/>
            <person name="Lipzen A."/>
            <person name="Lukacs Z."/>
            <person name="Mihaltcheva S."/>
            <person name="Morgado L.N."/>
            <person name="Niskanen T."/>
            <person name="Noordeloos M.E."/>
            <person name="Ohm R.A."/>
            <person name="Ortiz-Santana B."/>
            <person name="Ovrebo C."/>
            <person name="Racz N."/>
            <person name="Riley R."/>
            <person name="Savchenko A."/>
            <person name="Shiryaev A."/>
            <person name="Soop K."/>
            <person name="Spirin V."/>
            <person name="Szebenyi C."/>
            <person name="Tomsovsky M."/>
            <person name="Tulloss R.E."/>
            <person name="Uehling J."/>
            <person name="Grigoriev I.V."/>
            <person name="Vagvolgyi C."/>
            <person name="Papp T."/>
            <person name="Martin F.M."/>
            <person name="Miettinen O."/>
            <person name="Hibbett D.S."/>
            <person name="Nagy L.G."/>
        </authorList>
    </citation>
    <scope>NUCLEOTIDE SEQUENCE [LARGE SCALE GENOMIC DNA]</scope>
    <source>
        <strain evidence="1 2">NL-1719</strain>
    </source>
</reference>
<dbReference type="EMBL" id="ML208292">
    <property type="protein sequence ID" value="TFK71912.1"/>
    <property type="molecule type" value="Genomic_DNA"/>
</dbReference>
<name>A0ACD3B1Y9_9AGAR</name>
<accession>A0ACD3B1Y9</accession>